<gene>
    <name evidence="1" type="ORF">SPELUC_LOCUS14829</name>
</gene>
<proteinExistence type="predicted"/>
<keyword evidence="2" id="KW-1185">Reference proteome</keyword>
<protein>
    <submittedName>
        <fullName evidence="1">733_t:CDS:1</fullName>
    </submittedName>
</protein>
<name>A0ACA9QNL1_9GLOM</name>
<accession>A0ACA9QNL1</accession>
<reference evidence="1" key="1">
    <citation type="submission" date="2021-06" db="EMBL/GenBank/DDBJ databases">
        <authorList>
            <person name="Kallberg Y."/>
            <person name="Tangrot J."/>
            <person name="Rosling A."/>
        </authorList>
    </citation>
    <scope>NUCLEOTIDE SEQUENCE</scope>
    <source>
        <strain evidence="1">28 12/20/2015</strain>
    </source>
</reference>
<organism evidence="1 2">
    <name type="scientific">Cetraspora pellucida</name>
    <dbReference type="NCBI Taxonomy" id="1433469"/>
    <lineage>
        <taxon>Eukaryota</taxon>
        <taxon>Fungi</taxon>
        <taxon>Fungi incertae sedis</taxon>
        <taxon>Mucoromycota</taxon>
        <taxon>Glomeromycotina</taxon>
        <taxon>Glomeromycetes</taxon>
        <taxon>Diversisporales</taxon>
        <taxon>Gigasporaceae</taxon>
        <taxon>Cetraspora</taxon>
    </lineage>
</organism>
<feature type="non-terminal residue" evidence="1">
    <location>
        <position position="51"/>
    </location>
</feature>
<evidence type="ECO:0000313" key="1">
    <source>
        <dbReference type="EMBL" id="CAG8756374.1"/>
    </source>
</evidence>
<comment type="caution">
    <text evidence="1">The sequence shown here is derived from an EMBL/GenBank/DDBJ whole genome shotgun (WGS) entry which is preliminary data.</text>
</comment>
<evidence type="ECO:0000313" key="2">
    <source>
        <dbReference type="Proteomes" id="UP000789366"/>
    </source>
</evidence>
<dbReference type="EMBL" id="CAJVPW010045721">
    <property type="protein sequence ID" value="CAG8756374.1"/>
    <property type="molecule type" value="Genomic_DNA"/>
</dbReference>
<sequence>MQIQLVVKDMKEEKELPNLSCHSCQKKFEKVKEKVEEEKVKYIFYSTAFLF</sequence>
<dbReference type="Proteomes" id="UP000789366">
    <property type="component" value="Unassembled WGS sequence"/>
</dbReference>